<dbReference type="GO" id="GO:0043531">
    <property type="term" value="F:ADP binding"/>
    <property type="evidence" value="ECO:0007669"/>
    <property type="project" value="TreeGrafter"/>
</dbReference>
<feature type="binding site" evidence="16">
    <location>
        <position position="349"/>
    </location>
    <ligand>
        <name>ATP</name>
        <dbReference type="ChEBI" id="CHEBI:30616"/>
    </ligand>
</feature>
<feature type="binding site" evidence="15">
    <location>
        <position position="176"/>
    </location>
    <ligand>
        <name>(2R)-3-phosphoglycerate</name>
        <dbReference type="ChEBI" id="CHEBI:58272"/>
    </ligand>
</feature>
<keyword evidence="8 17" id="KW-0808">Transferase</keyword>
<dbReference type="InterPro" id="IPR015911">
    <property type="entry name" value="Phosphoglycerate_kinase_CS"/>
</dbReference>
<dbReference type="GO" id="GO:0006096">
    <property type="term" value="P:glycolytic process"/>
    <property type="evidence" value="ECO:0007669"/>
    <property type="project" value="UniProtKB-UniPathway"/>
</dbReference>
<dbReference type="GO" id="GO:0005829">
    <property type="term" value="C:cytosol"/>
    <property type="evidence" value="ECO:0007669"/>
    <property type="project" value="TreeGrafter"/>
</dbReference>
<evidence type="ECO:0000256" key="1">
    <source>
        <dbReference type="ARBA" id="ARBA00000642"/>
    </source>
</evidence>
<evidence type="ECO:0000256" key="17">
    <source>
        <dbReference type="RuleBase" id="RU000532"/>
    </source>
</evidence>
<dbReference type="VEuPathDB" id="ToxoDB:ETH2_0502500"/>
<dbReference type="GO" id="GO:0004618">
    <property type="term" value="F:phosphoglycerate kinase activity"/>
    <property type="evidence" value="ECO:0007669"/>
    <property type="project" value="UniProtKB-EC"/>
</dbReference>
<evidence type="ECO:0000256" key="15">
    <source>
        <dbReference type="PIRSR" id="PIRSR000724-1"/>
    </source>
</evidence>
<dbReference type="InterPro" id="IPR001576">
    <property type="entry name" value="Phosphoglycerate_kinase"/>
</dbReference>
<evidence type="ECO:0000256" key="10">
    <source>
        <dbReference type="ARBA" id="ARBA00022741"/>
    </source>
</evidence>
<evidence type="ECO:0000256" key="14">
    <source>
        <dbReference type="ARBA" id="ARBA00023152"/>
    </source>
</evidence>
<dbReference type="Gene3D" id="3.40.50.1260">
    <property type="entry name" value="Phosphoglycerate kinase, N-terminal domain"/>
    <property type="match status" value="3"/>
</dbReference>
<keyword evidence="14" id="KW-0324">Glycolysis</keyword>
<evidence type="ECO:0000256" key="13">
    <source>
        <dbReference type="ARBA" id="ARBA00022842"/>
    </source>
</evidence>
<keyword evidence="9" id="KW-0479">Metal-binding</keyword>
<dbReference type="UniPathway" id="UPA00109">
    <property type="reaction ID" value="UER00185"/>
</dbReference>
<feature type="binding site" evidence="15">
    <location>
        <position position="128"/>
    </location>
    <ligand>
        <name>(2R)-3-phosphoglycerate</name>
        <dbReference type="ChEBI" id="CHEBI:58272"/>
    </ligand>
</feature>
<dbReference type="EMBL" id="JN987346">
    <property type="protein sequence ID" value="AET50569.1"/>
    <property type="molecule type" value="mRNA"/>
</dbReference>
<dbReference type="VEuPathDB" id="ToxoDB:ETH_00015140"/>
<dbReference type="PANTHER" id="PTHR11406:SF0">
    <property type="entry name" value="PHOSPHOGLYCERATE KINASE"/>
    <property type="match status" value="1"/>
</dbReference>
<evidence type="ECO:0000256" key="18">
    <source>
        <dbReference type="RuleBase" id="RU000696"/>
    </source>
</evidence>
<dbReference type="InterPro" id="IPR015824">
    <property type="entry name" value="Phosphoglycerate_kinase_N"/>
</dbReference>
<feature type="binding site" evidence="16">
    <location>
        <position position="318"/>
    </location>
    <ligand>
        <name>ATP</name>
        <dbReference type="ChEBI" id="CHEBI:30616"/>
    </ligand>
</feature>
<protein>
    <recommendedName>
        <fullName evidence="7 17">Phosphoglycerate kinase</fullName>
        <ecNumber evidence="6 17">2.7.2.3</ecNumber>
    </recommendedName>
</protein>
<feature type="binding site" evidence="15">
    <location>
        <begin position="25"/>
        <end position="27"/>
    </location>
    <ligand>
        <name>substrate</name>
    </ligand>
</feature>
<keyword evidence="11 17" id="KW-0418">Kinase</keyword>
<dbReference type="PANTHER" id="PTHR11406">
    <property type="entry name" value="PHOSPHOGLYCERATE KINASE"/>
    <property type="match status" value="1"/>
</dbReference>
<proteinExistence type="evidence at transcript level"/>
<dbReference type="HAMAP" id="MF_00145">
    <property type="entry name" value="Phosphoglyc_kinase"/>
    <property type="match status" value="1"/>
</dbReference>
<dbReference type="CDD" id="cd00318">
    <property type="entry name" value="Phosphoglycerate_kinase"/>
    <property type="match status" value="1"/>
</dbReference>
<feature type="binding site" evidence="15">
    <location>
        <position position="40"/>
    </location>
    <ligand>
        <name>(2R)-3-phosphoglycerate</name>
        <dbReference type="ChEBI" id="CHEBI:58272"/>
    </ligand>
</feature>
<evidence type="ECO:0000256" key="3">
    <source>
        <dbReference type="ARBA" id="ARBA00004838"/>
    </source>
</evidence>
<comment type="cofactor">
    <cofactor evidence="2">
        <name>Mg(2+)</name>
        <dbReference type="ChEBI" id="CHEBI:18420"/>
    </cofactor>
</comment>
<evidence type="ECO:0000256" key="9">
    <source>
        <dbReference type="ARBA" id="ARBA00022723"/>
    </source>
</evidence>
<feature type="binding site" evidence="16">
    <location>
        <position position="225"/>
    </location>
    <ligand>
        <name>ATP</name>
        <dbReference type="ChEBI" id="CHEBI:30616"/>
    </ligand>
</feature>
<evidence type="ECO:0000256" key="8">
    <source>
        <dbReference type="ARBA" id="ARBA00022679"/>
    </source>
</evidence>
<reference evidence="19" key="1">
    <citation type="journal article" date="2012" name="BMC Genomics">
        <title>Characterisation of full-length cDNA sequences provides insights into the Eimeria tenella transcriptome.</title>
        <authorList>
            <person name="Amiruddin N."/>
            <person name="Lee X.W."/>
            <person name="Blake D.P."/>
            <person name="Suzuki Y."/>
            <person name="Tay Y.L."/>
            <person name="Lim L.S."/>
            <person name="Tomley F.M."/>
            <person name="Watanabe J."/>
            <person name="Sugimoto C."/>
            <person name="Wan K.L."/>
        </authorList>
    </citation>
    <scope>NUCLEOTIDE SEQUENCE</scope>
    <source>
        <strain evidence="19">Houghton</strain>
    </source>
</reference>
<dbReference type="AlphaFoldDB" id="H9B9A9"/>
<dbReference type="PIRSF" id="PIRSF000724">
    <property type="entry name" value="Pgk"/>
    <property type="match status" value="1"/>
</dbReference>
<keyword evidence="13" id="KW-0460">Magnesium</keyword>
<dbReference type="GO" id="GO:0005524">
    <property type="term" value="F:ATP binding"/>
    <property type="evidence" value="ECO:0007669"/>
    <property type="project" value="UniProtKB-KW"/>
</dbReference>
<evidence type="ECO:0000256" key="5">
    <source>
        <dbReference type="ARBA" id="ARBA00011245"/>
    </source>
</evidence>
<accession>H9B9A9</accession>
<evidence type="ECO:0000256" key="12">
    <source>
        <dbReference type="ARBA" id="ARBA00022840"/>
    </source>
</evidence>
<sequence length="422" mass="44600">MLASKVGIEQVADQLKGKRVLMRVDFNVPLKDGKVADATRIAATIPTIKFALQHGARAVLLLSHCGRPDGRVQQQYSLRPVVPVLQQLLQQQQVSSKVSFVEDCVGPQAEAAAANAQNGEVLLLENLRFHLEEEGKGEDANGNKVKADSKQVEAFRNSLTKLGDIFVNDAFGTAHRAHASMVGVNLPVKAAGLLMKKELDYFSKALENPQKPFLAILGGAKVKDKIQLIKNLLSKVDLMIIGGGMAFTFKKVLENMKIGNSLFDEDGAKIVAEIMQEAKAKNVEVLLPVDFVCGDKFAADANTQICEDKAGVPDGWMGLDVGPKTVELAKAMISRAKTIVWNGPPGVFEMPAFAKGSTAFAEAVAAATAAGATSIVGGGDTASLVEKCGMAPKMSHVSTGGGASLELLEGKELPGVAALSSK</sequence>
<dbReference type="PRINTS" id="PR00477">
    <property type="entry name" value="PHGLYCKINASE"/>
</dbReference>
<name>H9B9A9_EIMTE</name>
<keyword evidence="12 16" id="KW-0067">ATP-binding</keyword>
<feature type="binding site" evidence="15">
    <location>
        <begin position="64"/>
        <end position="67"/>
    </location>
    <ligand>
        <name>substrate</name>
    </ligand>
</feature>
<dbReference type="GO" id="GO:0006094">
    <property type="term" value="P:gluconeogenesis"/>
    <property type="evidence" value="ECO:0007669"/>
    <property type="project" value="TreeGrafter"/>
</dbReference>
<evidence type="ECO:0000256" key="16">
    <source>
        <dbReference type="PIRSR" id="PIRSR000724-2"/>
    </source>
</evidence>
<dbReference type="InterPro" id="IPR036043">
    <property type="entry name" value="Phosphoglycerate_kinase_sf"/>
</dbReference>
<comment type="pathway">
    <text evidence="3 17">Carbohydrate degradation; glycolysis; pyruvate from D-glyceraldehyde 3-phosphate: step 2/5.</text>
</comment>
<organism evidence="19">
    <name type="scientific">Eimeria tenella</name>
    <name type="common">Coccidian parasite</name>
    <dbReference type="NCBI Taxonomy" id="5802"/>
    <lineage>
        <taxon>Eukaryota</taxon>
        <taxon>Sar</taxon>
        <taxon>Alveolata</taxon>
        <taxon>Apicomplexa</taxon>
        <taxon>Conoidasida</taxon>
        <taxon>Coccidia</taxon>
        <taxon>Eucoccidiorida</taxon>
        <taxon>Eimeriorina</taxon>
        <taxon>Eimeriidae</taxon>
        <taxon>Eimeria</taxon>
    </lineage>
</organism>
<evidence type="ECO:0000256" key="2">
    <source>
        <dbReference type="ARBA" id="ARBA00001946"/>
    </source>
</evidence>
<evidence type="ECO:0000256" key="11">
    <source>
        <dbReference type="ARBA" id="ARBA00022777"/>
    </source>
</evidence>
<dbReference type="EC" id="2.7.2.3" evidence="6 17"/>
<comment type="subunit">
    <text evidence="5 18">Monomer.</text>
</comment>
<dbReference type="FunFam" id="3.40.50.1260:FF:000019">
    <property type="entry name" value="Phosphoglycerate kinase 1"/>
    <property type="match status" value="1"/>
</dbReference>
<dbReference type="FunFam" id="3.40.50.1260:FF:000003">
    <property type="entry name" value="Phosphoglycerate kinase"/>
    <property type="match status" value="1"/>
</dbReference>
<comment type="catalytic activity">
    <reaction evidence="1 17">
        <text>(2R)-3-phosphoglycerate + ATP = (2R)-3-phospho-glyceroyl phosphate + ADP</text>
        <dbReference type="Rhea" id="RHEA:14801"/>
        <dbReference type="ChEBI" id="CHEBI:30616"/>
        <dbReference type="ChEBI" id="CHEBI:57604"/>
        <dbReference type="ChEBI" id="CHEBI:58272"/>
        <dbReference type="ChEBI" id="CHEBI:456216"/>
        <dbReference type="EC" id="2.7.2.3"/>
    </reaction>
</comment>
<dbReference type="SUPFAM" id="SSF53748">
    <property type="entry name" value="Phosphoglycerate kinase"/>
    <property type="match status" value="1"/>
</dbReference>
<evidence type="ECO:0000256" key="4">
    <source>
        <dbReference type="ARBA" id="ARBA00008982"/>
    </source>
</evidence>
<dbReference type="Pfam" id="PF00162">
    <property type="entry name" value="PGK"/>
    <property type="match status" value="1"/>
</dbReference>
<evidence type="ECO:0000256" key="6">
    <source>
        <dbReference type="ARBA" id="ARBA00013061"/>
    </source>
</evidence>
<feature type="binding site" evidence="16">
    <location>
        <begin position="378"/>
        <end position="381"/>
    </location>
    <ligand>
        <name>ATP</name>
        <dbReference type="ChEBI" id="CHEBI:30616"/>
    </ligand>
</feature>
<dbReference type="PROSITE" id="PS00111">
    <property type="entry name" value="PGLYCERATE_KINASE"/>
    <property type="match status" value="1"/>
</dbReference>
<dbReference type="GO" id="GO:0046872">
    <property type="term" value="F:metal ion binding"/>
    <property type="evidence" value="ECO:0007669"/>
    <property type="project" value="UniProtKB-KW"/>
</dbReference>
<evidence type="ECO:0000313" key="19">
    <source>
        <dbReference type="EMBL" id="AET50569.1"/>
    </source>
</evidence>
<keyword evidence="10" id="KW-0547">Nucleotide-binding</keyword>
<evidence type="ECO:0000256" key="7">
    <source>
        <dbReference type="ARBA" id="ARBA00016471"/>
    </source>
</evidence>
<comment type="similarity">
    <text evidence="4 17">Belongs to the phosphoglycerate kinase family.</text>
</comment>